<evidence type="ECO:0008006" key="4">
    <source>
        <dbReference type="Google" id="ProtNLM"/>
    </source>
</evidence>
<reference evidence="3" key="1">
    <citation type="journal article" date="2019" name="Int. J. Syst. Evol. Microbiol.">
        <title>The Global Catalogue of Microorganisms (GCM) 10K type strain sequencing project: providing services to taxonomists for standard genome sequencing and annotation.</title>
        <authorList>
            <consortium name="The Broad Institute Genomics Platform"/>
            <consortium name="The Broad Institute Genome Sequencing Center for Infectious Disease"/>
            <person name="Wu L."/>
            <person name="Ma J."/>
        </authorList>
    </citation>
    <scope>NUCLEOTIDE SEQUENCE [LARGE SCALE GENOMIC DNA]</scope>
    <source>
        <strain evidence="3">JCM 17804</strain>
    </source>
</reference>
<dbReference type="RefSeq" id="WP_345538156.1">
    <property type="nucleotide sequence ID" value="NZ_BAABGJ010000021.1"/>
</dbReference>
<evidence type="ECO:0000313" key="3">
    <source>
        <dbReference type="Proteomes" id="UP001500975"/>
    </source>
</evidence>
<keyword evidence="3" id="KW-1185">Reference proteome</keyword>
<feature type="region of interest" description="Disordered" evidence="1">
    <location>
        <begin position="106"/>
        <end position="126"/>
    </location>
</feature>
<comment type="caution">
    <text evidence="2">The sequence shown here is derived from an EMBL/GenBank/DDBJ whole genome shotgun (WGS) entry which is preliminary data.</text>
</comment>
<dbReference type="InterPro" id="IPR021831">
    <property type="entry name" value="ParD-like"/>
</dbReference>
<gene>
    <name evidence="2" type="ORF">GCM10023165_24510</name>
</gene>
<sequence>MSTGSPFVSVKLPVALVDKARDAAQPMRRSVASQIEYWAALGRALERAGLSTQDSLALLAREDGGRDIVSDASRPALSPALSPELDDLHGHVLALAQSGALAERAKTAVAENRAKAQPRPRSRRAA</sequence>
<dbReference type="EMBL" id="BAABGJ010000021">
    <property type="protein sequence ID" value="GAA4342668.1"/>
    <property type="molecule type" value="Genomic_DNA"/>
</dbReference>
<dbReference type="Pfam" id="PF11903">
    <property type="entry name" value="ParD_like"/>
    <property type="match status" value="1"/>
</dbReference>
<dbReference type="Proteomes" id="UP001500975">
    <property type="component" value="Unassembled WGS sequence"/>
</dbReference>
<evidence type="ECO:0000256" key="1">
    <source>
        <dbReference type="SAM" id="MobiDB-lite"/>
    </source>
</evidence>
<accession>A0ABP8HQD3</accession>
<organism evidence="2 3">
    <name type="scientific">Variovorax defluvii</name>
    <dbReference type="NCBI Taxonomy" id="913761"/>
    <lineage>
        <taxon>Bacteria</taxon>
        <taxon>Pseudomonadati</taxon>
        <taxon>Pseudomonadota</taxon>
        <taxon>Betaproteobacteria</taxon>
        <taxon>Burkholderiales</taxon>
        <taxon>Comamonadaceae</taxon>
        <taxon>Variovorax</taxon>
    </lineage>
</organism>
<protein>
    <recommendedName>
        <fullName evidence="4">ParD-like antitoxin of type II toxin-antitoxin system</fullName>
    </recommendedName>
</protein>
<evidence type="ECO:0000313" key="2">
    <source>
        <dbReference type="EMBL" id="GAA4342668.1"/>
    </source>
</evidence>
<proteinExistence type="predicted"/>
<name>A0ABP8HQD3_9BURK</name>
<feature type="compositionally biased region" description="Basic residues" evidence="1">
    <location>
        <begin position="116"/>
        <end position="126"/>
    </location>
</feature>